<sequence length="263" mass="28764">MAARRILLRLATVSSVLALASTVTGVAAAGDMSSTPPQAPLKVCTTGDYMPLTYRDKASGKYSGFDIDMAKSLSEHLGRKAQFVQTSWPTMMQDLLTPGKCDITMGGVSATADRREKADLTASYLVDGKAPVVRSGEESKYQTLDQMDRKDVRVIVNPGGTNEQFVKDRLPHATVITWPDNVTIFDEITSGRADVMITDALEGKYQAKIHPGLAVVNPDKPFTKVEKVYMLPKGSPLTSPANSWLTEVKKDGTFDELYDKWLK</sequence>
<organism evidence="4 5">
    <name type="scientific">Streptomyces sioyaensis</name>
    <dbReference type="NCBI Taxonomy" id="67364"/>
    <lineage>
        <taxon>Bacteria</taxon>
        <taxon>Bacillati</taxon>
        <taxon>Actinomycetota</taxon>
        <taxon>Actinomycetes</taxon>
        <taxon>Kitasatosporales</taxon>
        <taxon>Streptomycetaceae</taxon>
        <taxon>Streptomyces</taxon>
    </lineage>
</organism>
<dbReference type="EMBL" id="SDIF01000109">
    <property type="protein sequence ID" value="RXS60888.1"/>
    <property type="molecule type" value="Genomic_DNA"/>
</dbReference>
<dbReference type="Proteomes" id="UP000289482">
    <property type="component" value="Unassembled WGS sequence"/>
</dbReference>
<feature type="domain" description="Solute-binding protein family 3/N-terminal" evidence="3">
    <location>
        <begin position="40"/>
        <end position="263"/>
    </location>
</feature>
<dbReference type="InterPro" id="IPR001638">
    <property type="entry name" value="Solute-binding_3/MltF_N"/>
</dbReference>
<evidence type="ECO:0000256" key="1">
    <source>
        <dbReference type="ARBA" id="ARBA00022729"/>
    </source>
</evidence>
<keyword evidence="1 2" id="KW-0732">Signal</keyword>
<name>A0A4Q1QVB7_9ACTN</name>
<reference evidence="4 5" key="1">
    <citation type="submission" date="2019-01" db="EMBL/GenBank/DDBJ databases">
        <title>Draft genome sequences of the type strain Streptomyces sioyaensis DSM 40032 and its novel strain, TM32, a thermotolerant antibiotics-producing actinobacterium.</title>
        <authorList>
            <person name="Nakaew N."/>
            <person name="Lumyong S."/>
            <person name="Sloan W.T."/>
            <person name="Sungthong R."/>
        </authorList>
    </citation>
    <scope>NUCLEOTIDE SEQUENCE [LARGE SCALE GENOMIC DNA]</scope>
    <source>
        <strain evidence="4 5">DSM 40032</strain>
    </source>
</reference>
<gene>
    <name evidence="4" type="ORF">EST54_27125</name>
</gene>
<evidence type="ECO:0000259" key="3">
    <source>
        <dbReference type="SMART" id="SM00062"/>
    </source>
</evidence>
<comment type="caution">
    <text evidence="4">The sequence shown here is derived from an EMBL/GenBank/DDBJ whole genome shotgun (WGS) entry which is preliminary data.</text>
</comment>
<evidence type="ECO:0000256" key="2">
    <source>
        <dbReference type="SAM" id="SignalP"/>
    </source>
</evidence>
<protein>
    <submittedName>
        <fullName evidence="4">Transporter substrate-binding domain-containing protein</fullName>
    </submittedName>
</protein>
<dbReference type="PANTHER" id="PTHR35936:SF19">
    <property type="entry name" value="AMINO-ACID-BINDING PROTEIN YXEM-RELATED"/>
    <property type="match status" value="1"/>
</dbReference>
<dbReference type="AlphaFoldDB" id="A0A4Q1QVB7"/>
<keyword evidence="5" id="KW-1185">Reference proteome</keyword>
<feature type="chain" id="PRO_5039100264" evidence="2">
    <location>
        <begin position="30"/>
        <end position="263"/>
    </location>
</feature>
<dbReference type="SMART" id="SM00062">
    <property type="entry name" value="PBPb"/>
    <property type="match status" value="1"/>
</dbReference>
<dbReference type="GeneID" id="95781579"/>
<dbReference type="Gene3D" id="3.40.190.10">
    <property type="entry name" value="Periplasmic binding protein-like II"/>
    <property type="match status" value="2"/>
</dbReference>
<evidence type="ECO:0000313" key="4">
    <source>
        <dbReference type="EMBL" id="RXS60888.1"/>
    </source>
</evidence>
<dbReference type="SUPFAM" id="SSF53850">
    <property type="entry name" value="Periplasmic binding protein-like II"/>
    <property type="match status" value="1"/>
</dbReference>
<proteinExistence type="predicted"/>
<evidence type="ECO:0000313" key="5">
    <source>
        <dbReference type="Proteomes" id="UP000289482"/>
    </source>
</evidence>
<dbReference type="PANTHER" id="PTHR35936">
    <property type="entry name" value="MEMBRANE-BOUND LYTIC MUREIN TRANSGLYCOSYLASE F"/>
    <property type="match status" value="1"/>
</dbReference>
<feature type="signal peptide" evidence="2">
    <location>
        <begin position="1"/>
        <end position="29"/>
    </location>
</feature>
<dbReference type="RefSeq" id="WP_129250351.1">
    <property type="nucleotide sequence ID" value="NZ_JABZEL010000008.1"/>
</dbReference>
<accession>A0A4Q1QVB7</accession>
<dbReference type="Pfam" id="PF00497">
    <property type="entry name" value="SBP_bac_3"/>
    <property type="match status" value="1"/>
</dbReference>